<dbReference type="PANTHER" id="PTHR43798:SF5">
    <property type="entry name" value="MONOACYLGLYCEROL LIPASE ABHD6"/>
    <property type="match status" value="1"/>
</dbReference>
<dbReference type="PANTHER" id="PTHR43798">
    <property type="entry name" value="MONOACYLGLYCEROL LIPASE"/>
    <property type="match status" value="1"/>
</dbReference>
<dbReference type="EMBL" id="JABXYM010000001">
    <property type="protein sequence ID" value="MCR6097407.1"/>
    <property type="molecule type" value="Genomic_DNA"/>
</dbReference>
<dbReference type="Pfam" id="PF00561">
    <property type="entry name" value="Abhydrolase_1"/>
    <property type="match status" value="1"/>
</dbReference>
<evidence type="ECO:0000313" key="2">
    <source>
        <dbReference type="EMBL" id="MCR6097407.1"/>
    </source>
</evidence>
<proteinExistence type="predicted"/>
<dbReference type="SUPFAM" id="SSF53474">
    <property type="entry name" value="alpha/beta-Hydrolases"/>
    <property type="match status" value="1"/>
</dbReference>
<accession>A0A9Q4B3N2</accession>
<feature type="domain" description="AB hydrolase-1" evidence="1">
    <location>
        <begin position="14"/>
        <end position="112"/>
    </location>
</feature>
<gene>
    <name evidence="2" type="ORF">HXA33_12715</name>
</gene>
<dbReference type="GO" id="GO:0047372">
    <property type="term" value="F:monoacylglycerol lipase activity"/>
    <property type="evidence" value="ECO:0007669"/>
    <property type="project" value="TreeGrafter"/>
</dbReference>
<evidence type="ECO:0000259" key="1">
    <source>
        <dbReference type="Pfam" id="PF00561"/>
    </source>
</evidence>
<dbReference type="GO" id="GO:0046464">
    <property type="term" value="P:acylglycerol catabolic process"/>
    <property type="evidence" value="ECO:0007669"/>
    <property type="project" value="TreeGrafter"/>
</dbReference>
<evidence type="ECO:0000313" key="3">
    <source>
        <dbReference type="Proteomes" id="UP001057753"/>
    </source>
</evidence>
<organism evidence="2 3">
    <name type="scientific">Salipaludibacillus agaradhaerens</name>
    <name type="common">Bacillus agaradhaerens</name>
    <dbReference type="NCBI Taxonomy" id="76935"/>
    <lineage>
        <taxon>Bacteria</taxon>
        <taxon>Bacillati</taxon>
        <taxon>Bacillota</taxon>
        <taxon>Bacilli</taxon>
        <taxon>Bacillales</taxon>
        <taxon>Bacillaceae</taxon>
    </lineage>
</organism>
<name>A0A9Q4B3N2_SALAG</name>
<keyword evidence="2" id="KW-0378">Hydrolase</keyword>
<dbReference type="InterPro" id="IPR000073">
    <property type="entry name" value="AB_hydrolase_1"/>
</dbReference>
<dbReference type="RefSeq" id="WP_257821798.1">
    <property type="nucleotide sequence ID" value="NZ_JABXYM010000001.1"/>
</dbReference>
<reference evidence="2" key="1">
    <citation type="submission" date="2020-06" db="EMBL/GenBank/DDBJ databases">
        <title>Insight into the genomes of haloalkaliphilic bacilli from Kenyan soda lakes.</title>
        <authorList>
            <person name="Mwirichia R."/>
            <person name="Villamizar G.C."/>
            <person name="Poehlein A."/>
            <person name="Mugweru J."/>
            <person name="Kipnyargis A."/>
            <person name="Kiplimo D."/>
            <person name="Orwa P."/>
            <person name="Daniel R."/>
        </authorList>
    </citation>
    <scope>NUCLEOTIDE SEQUENCE</scope>
    <source>
        <strain evidence="2">B1096_S55</strain>
    </source>
</reference>
<dbReference type="GO" id="GO:0016020">
    <property type="term" value="C:membrane"/>
    <property type="evidence" value="ECO:0007669"/>
    <property type="project" value="TreeGrafter"/>
</dbReference>
<dbReference type="InterPro" id="IPR050266">
    <property type="entry name" value="AB_hydrolase_sf"/>
</dbReference>
<comment type="caution">
    <text evidence="2">The sequence shown here is derived from an EMBL/GenBank/DDBJ whole genome shotgun (WGS) entry which is preliminary data.</text>
</comment>
<dbReference type="AlphaFoldDB" id="A0A9Q4B3N2"/>
<dbReference type="Proteomes" id="UP001057753">
    <property type="component" value="Unassembled WGS sequence"/>
</dbReference>
<protein>
    <submittedName>
        <fullName evidence="2">Alpha/beta hydrolase</fullName>
    </submittedName>
</protein>
<dbReference type="InterPro" id="IPR029058">
    <property type="entry name" value="AB_hydrolase_fold"/>
</dbReference>
<keyword evidence="3" id="KW-1185">Reference proteome</keyword>
<sequence length="259" mass="29298">MVLHYKEYGQQQSPLIVFLHGGGLSGWMWDEQVTYFSPNFHCLVPDIPGQGRSINESPFTIAGAAEQINDLIEQKRQHDTVAVVGFSLGAQVLVAMLGQRPHSIDFAMINSALVKSIPFAKTLTKTIGLAYPLMKSRSFSKIQAKSMYIKKDYWNTYYDESCRIKKEAFTQLMNENMSFSLPSNFDKVSSNLLVTVGAKEKRIMRDSMKNIVNSNANCRGVIIPKIGHGCSLANPLLFNQLLEQWIEHDRVISEKIEYR</sequence>
<dbReference type="Gene3D" id="3.40.50.1820">
    <property type="entry name" value="alpha/beta hydrolase"/>
    <property type="match status" value="1"/>
</dbReference>